<dbReference type="InterPro" id="IPR010611">
    <property type="entry name" value="3D_dom"/>
</dbReference>
<evidence type="ECO:0000256" key="4">
    <source>
        <dbReference type="PIRNR" id="PIRNR019422"/>
    </source>
</evidence>
<dbReference type="Gene3D" id="2.40.240.50">
    <property type="entry name" value="Barwin-like endoglucanases"/>
    <property type="match status" value="1"/>
</dbReference>
<dbReference type="PIRSF" id="PIRSF019422">
    <property type="entry name" value="MltA"/>
    <property type="match status" value="1"/>
</dbReference>
<dbReference type="Gene3D" id="2.40.40.10">
    <property type="entry name" value="RlpA-like domain"/>
    <property type="match status" value="1"/>
</dbReference>
<dbReference type="GO" id="GO:0019867">
    <property type="term" value="C:outer membrane"/>
    <property type="evidence" value="ECO:0007669"/>
    <property type="project" value="InterPro"/>
</dbReference>
<evidence type="ECO:0000256" key="2">
    <source>
        <dbReference type="ARBA" id="ARBA00023239"/>
    </source>
</evidence>
<dbReference type="GO" id="GO:0008933">
    <property type="term" value="F:peptidoglycan lytic transglycosylase activity"/>
    <property type="evidence" value="ECO:0007669"/>
    <property type="project" value="TreeGrafter"/>
</dbReference>
<comment type="catalytic activity">
    <reaction evidence="1 4">
        <text>Exolytic cleavage of the (1-&gt;4)-beta-glycosidic linkage between N-acetylmuramic acid (MurNAc) and N-acetylglucosamine (GlcNAc) residues in peptidoglycan, from either the reducing or the non-reducing ends of the peptidoglycan chains, with concomitant formation of a 1,6-anhydrobond in the MurNAc residue.</text>
        <dbReference type="EC" id="4.2.2.n1"/>
    </reaction>
</comment>
<dbReference type="PANTHER" id="PTHR30124">
    <property type="entry name" value="MEMBRANE-BOUND LYTIC MUREIN TRANSGLYCOSYLASE A"/>
    <property type="match status" value="1"/>
</dbReference>
<evidence type="ECO:0000313" key="7">
    <source>
        <dbReference type="EMBL" id="MCY0967128.1"/>
    </source>
</evidence>
<dbReference type="InterPro" id="IPR026044">
    <property type="entry name" value="MltA"/>
</dbReference>
<dbReference type="GO" id="GO:0009253">
    <property type="term" value="P:peptidoglycan catabolic process"/>
    <property type="evidence" value="ECO:0007669"/>
    <property type="project" value="TreeGrafter"/>
</dbReference>
<dbReference type="RefSeq" id="WP_283175336.1">
    <property type="nucleotide sequence ID" value="NZ_JAPNOA010000059.1"/>
</dbReference>
<evidence type="ECO:0000313" key="8">
    <source>
        <dbReference type="Proteomes" id="UP001150830"/>
    </source>
</evidence>
<name>A0A9X3EGE8_9GAMM</name>
<keyword evidence="5" id="KW-0732">Signal</keyword>
<proteinExistence type="predicted"/>
<comment type="function">
    <text evidence="4">Murein-degrading enzyme. May play a role in recycling of muropeptides during cell elongation and/or cell division.</text>
</comment>
<feature type="chain" id="PRO_5040789431" description="Membrane-bound lytic murein transglycosylase A" evidence="5">
    <location>
        <begin position="21"/>
        <end position="415"/>
    </location>
</feature>
<organism evidence="7 8">
    <name type="scientific">Parathalassolituus penaei</name>
    <dbReference type="NCBI Taxonomy" id="2997323"/>
    <lineage>
        <taxon>Bacteria</taxon>
        <taxon>Pseudomonadati</taxon>
        <taxon>Pseudomonadota</taxon>
        <taxon>Gammaproteobacteria</taxon>
        <taxon>Oceanospirillales</taxon>
        <taxon>Oceanospirillaceae</taxon>
        <taxon>Parathalassolituus</taxon>
    </lineage>
</organism>
<keyword evidence="8" id="KW-1185">Reference proteome</keyword>
<gene>
    <name evidence="7" type="ORF">OUO13_18265</name>
</gene>
<dbReference type="SMART" id="SM00925">
    <property type="entry name" value="MltA"/>
    <property type="match status" value="1"/>
</dbReference>
<dbReference type="SUPFAM" id="SSF50685">
    <property type="entry name" value="Barwin-like endoglucanases"/>
    <property type="match status" value="1"/>
</dbReference>
<keyword evidence="2 4" id="KW-0456">Lyase</keyword>
<evidence type="ECO:0000256" key="1">
    <source>
        <dbReference type="ARBA" id="ARBA00001420"/>
    </source>
</evidence>
<comment type="caution">
    <text evidence="7">The sequence shown here is derived from an EMBL/GenBank/DDBJ whole genome shotgun (WGS) entry which is preliminary data.</text>
</comment>
<dbReference type="Pfam" id="PF03562">
    <property type="entry name" value="MltA"/>
    <property type="match status" value="1"/>
</dbReference>
<dbReference type="InterPro" id="IPR005300">
    <property type="entry name" value="MltA_B"/>
</dbReference>
<dbReference type="EC" id="4.2.2.n1" evidence="4"/>
<keyword evidence="3 4" id="KW-0961">Cell wall biogenesis/degradation</keyword>
<dbReference type="CDD" id="cd14668">
    <property type="entry name" value="mlta_B"/>
    <property type="match status" value="1"/>
</dbReference>
<dbReference type="InterPro" id="IPR036908">
    <property type="entry name" value="RlpA-like_sf"/>
</dbReference>
<accession>A0A9X3EGE8</accession>
<evidence type="ECO:0000256" key="3">
    <source>
        <dbReference type="ARBA" id="ARBA00023316"/>
    </source>
</evidence>
<dbReference type="PROSITE" id="PS51257">
    <property type="entry name" value="PROKAR_LIPOPROTEIN"/>
    <property type="match status" value="1"/>
</dbReference>
<dbReference type="Pfam" id="PF06725">
    <property type="entry name" value="3D"/>
    <property type="match status" value="1"/>
</dbReference>
<evidence type="ECO:0000259" key="6">
    <source>
        <dbReference type="SMART" id="SM00925"/>
    </source>
</evidence>
<feature type="signal peptide" evidence="5">
    <location>
        <begin position="1"/>
        <end position="20"/>
    </location>
</feature>
<dbReference type="CDD" id="cd14485">
    <property type="entry name" value="mltA_like_LT_A"/>
    <property type="match status" value="1"/>
</dbReference>
<dbReference type="GO" id="GO:0071555">
    <property type="term" value="P:cell wall organization"/>
    <property type="evidence" value="ECO:0007669"/>
    <property type="project" value="UniProtKB-KW"/>
</dbReference>
<dbReference type="Proteomes" id="UP001150830">
    <property type="component" value="Unassembled WGS sequence"/>
</dbReference>
<dbReference type="PANTHER" id="PTHR30124:SF0">
    <property type="entry name" value="MEMBRANE-BOUND LYTIC MUREIN TRANSGLYCOSYLASE A"/>
    <property type="match status" value="1"/>
</dbReference>
<sequence length="415" mass="46207">MIRVLSMFAAALLMYGCSTNSPQTSDDATTSIDPVTHRPVRKADLPPEIYPPARQGPAQPGIGEALCWSQLPGWKDDPVEEALPAILAQCKLMTGKDPAWEEVCEEAPFQAKDSAHAFIQSHFLPHRIYNRDGGTDGLFTGYYEPILHGSLTPDSRYRYPLYKRPTDLVNATTDPTLANVQGKRARGRLVKTSNGKKKMVPYYSRAEIDGAGRPLKGKELVWVDDPDDAFFLHVQGSGRVQLTDGSLMAVGYADQNGHPYKSIGRWLVDNGYMTLEEVSMQSIRQWLQDNPKEAQTLRNRNPSYVFFYQRDNVNEGPKGSMNIPLTPVRSAAVDRTLIPLGTPLWIDTVLPGDNQPFQRLLMAQDTGGAINGPVRADVFWGQGERAEKMAGDMKQPGTLYAFLPRKADEKELCRR</sequence>
<evidence type="ECO:0000256" key="5">
    <source>
        <dbReference type="SAM" id="SignalP"/>
    </source>
</evidence>
<dbReference type="AlphaFoldDB" id="A0A9X3EGE8"/>
<dbReference type="GO" id="GO:0009254">
    <property type="term" value="P:peptidoglycan turnover"/>
    <property type="evidence" value="ECO:0007669"/>
    <property type="project" value="UniProtKB-UniRule"/>
</dbReference>
<protein>
    <recommendedName>
        <fullName evidence="4">Membrane-bound lytic murein transglycosylase A</fullName>
        <ecNumber evidence="4">4.2.2.n1</ecNumber>
    </recommendedName>
    <alternativeName>
        <fullName evidence="4">Murein hydrolase A</fullName>
    </alternativeName>
</protein>
<dbReference type="GO" id="GO:0004553">
    <property type="term" value="F:hydrolase activity, hydrolyzing O-glycosyl compounds"/>
    <property type="evidence" value="ECO:0007669"/>
    <property type="project" value="InterPro"/>
</dbReference>
<feature type="domain" description="Lytic transglycosylase MltA" evidence="6">
    <location>
        <begin position="146"/>
        <end position="308"/>
    </location>
</feature>
<dbReference type="EMBL" id="JAPNOA010000059">
    <property type="protein sequence ID" value="MCY0967128.1"/>
    <property type="molecule type" value="Genomic_DNA"/>
</dbReference>
<reference evidence="7" key="1">
    <citation type="submission" date="2022-11" db="EMBL/GenBank/DDBJ databases">
        <title>Parathalassolutuus dongxingensis gen. nov., sp. nov., a novel member of family Oceanospirillaceae isolated from a coastal shrimp pond in Guangxi, China.</title>
        <authorList>
            <person name="Chen H."/>
        </authorList>
    </citation>
    <scope>NUCLEOTIDE SEQUENCE</scope>
    <source>
        <strain evidence="7">G-43</strain>
    </source>
</reference>